<keyword evidence="2" id="KW-1185">Reference proteome</keyword>
<protein>
    <submittedName>
        <fullName evidence="1">Uncharacterized protein</fullName>
    </submittedName>
</protein>
<name>A0ACB8XCC3_9TELE</name>
<evidence type="ECO:0000313" key="1">
    <source>
        <dbReference type="EMBL" id="KAI3377611.1"/>
    </source>
</evidence>
<proteinExistence type="predicted"/>
<evidence type="ECO:0000313" key="2">
    <source>
        <dbReference type="Proteomes" id="UP000831701"/>
    </source>
</evidence>
<dbReference type="Proteomes" id="UP000831701">
    <property type="component" value="Chromosome 1"/>
</dbReference>
<gene>
    <name evidence="1" type="ORF">L3Q82_008768</name>
</gene>
<organism evidence="1 2">
    <name type="scientific">Scortum barcoo</name>
    <name type="common">barcoo grunter</name>
    <dbReference type="NCBI Taxonomy" id="214431"/>
    <lineage>
        <taxon>Eukaryota</taxon>
        <taxon>Metazoa</taxon>
        <taxon>Chordata</taxon>
        <taxon>Craniata</taxon>
        <taxon>Vertebrata</taxon>
        <taxon>Euteleostomi</taxon>
        <taxon>Actinopterygii</taxon>
        <taxon>Neopterygii</taxon>
        <taxon>Teleostei</taxon>
        <taxon>Neoteleostei</taxon>
        <taxon>Acanthomorphata</taxon>
        <taxon>Eupercaria</taxon>
        <taxon>Centrarchiformes</taxon>
        <taxon>Terapontoidei</taxon>
        <taxon>Terapontidae</taxon>
        <taxon>Scortum</taxon>
    </lineage>
</organism>
<accession>A0ACB8XCC3</accession>
<dbReference type="EMBL" id="CM041531">
    <property type="protein sequence ID" value="KAI3377611.1"/>
    <property type="molecule type" value="Genomic_DNA"/>
</dbReference>
<reference evidence="1" key="1">
    <citation type="submission" date="2022-04" db="EMBL/GenBank/DDBJ databases">
        <title>Jade perch genome.</title>
        <authorList>
            <person name="Chao B."/>
        </authorList>
    </citation>
    <scope>NUCLEOTIDE SEQUENCE</scope>
    <source>
        <strain evidence="1">CB-2022</strain>
    </source>
</reference>
<sequence>MCPCELKSPSKTIVSPVGALSSTHPRDPQKGGYSELHSRLEHSNKQQSVPVPQPKEAQGSYPFIHQEPALCVEVRPTISSRKHSTSSTSSGSFHVPIASFISRGLGCQGPRLDLPPNPHCTGPKQFLLPVVGLLEDGPMLLLRAGPGRAPWAKAWPPGAQPASHLPIPGSRRGKAPARRNIPEERAHPWILAWHERFSAAESVTYPVMIWVAFLPLLVSCAFGNRTVEQVPFFHGHVFENSSPGSRVNGLSVPLKRLNSQRLCGSGESGSAAAHFKILGEGSENFRVFAHHKRGHILLKTCGVLDREERAEYALGLGLCCGQCEGLSREGEEESPVAAEVASIKVDVLDTNDHQPTFPGANVKLSLDDATALRSAVCTVTARDGDSGKNAELIYFALPKNGSFYAVPKTGDILLVDSILGLNEPIKFQVFARDRGWPPRTSQGIAVEISPRQWPAGNGGKRKPKSQSKVAARRSRSVLESDSPVFINVSEDAGIGSVVMNLSPVKFQSAAFELVEPDVESSPVSVSRDSGDIVISRKLDRETEPLVEITIKVQDKRGGRETRCVCVCVCGWKKERGRERVKDSTGDDSLCEHILSRTDGSEKSLLAAYVTRLLFIEMKQSLHPFVPSKSINSTYLVFCAHTRDYLTLRSGGQLVCCLFYSQTDISLLSSHPEERPVQNLLGTGAGGPEWYLVRVELTVTDVNDNVPEWSMVPAPYLAVVSPDAPAGTLVYKLYAQDGDEGNNGEVEYFLSDGGDGRFEVDRKSGQVRTTGLPLQRDREYLLTVVAADRLGGRSAPAVVSVVAGARPPQFTNASFTIAIPENTPEGQPCTFYSSLVNSGLSCLALFLGLFHHRDLRTCSLKCSYCQPLLTSLLYRILPNTTLTYKNIWKTSIFLVTPAVSFQKKTISYSLLINPSSLFSISAETGEISLTRPIDYESDQHRYLLLVRASEGLDSMSSAAEVRVVIVDENDCVPEFLQSIYSKDGVPETVTTATSLLQVSANDCDSEENAELTYYTLSPDFTISPHGTIFPARPLDYERPNHLYEFVVMAIDKGEVPRTGTTTVRIRMANVNDEAPEFSQHIYRTFVSEDAGPNTLVATVLAKDPDGDGITYKITTGNEDGNFVIDSQKGVKQLTDSQADLQASVATKVNQLTVDQMQSLTSRLEGFTTAFAIPAGRSGSTSCAAYCCCCASSAASGAIFRACLLRSGPPGLTSEVFRRLPHGKRLLLCSRSNRDAWRVPRHHLRPYPRPHHSDYPDLSKVPPCYYDLKEVFNKTKATSLPPHREWDCAIELLPGAPIPKARLYSLSGPERKAMEEYITASLRVRHHPSLLLGLLGQDSSSWVLIRLLENQLYVKAEKCDFHASSVSFLGYVITANHISMDPAKVDAVTNWPPLTSKKKWNDKAEEAFNKLKQKFTTAPILTVPDPALQFVVEVDASNEGIGAVLSQRLPADNRIHPCAFLSRKLSAAERNYDVGNKELLAVKVALEEWRHWLEGAEQPFIVWTDHKNLEYLKSAKRFNSRQARWALFFSRFRFTLSYRPGSQNAKPDVLSRLYEPEPTAEEPETILSPDGVIGLVSWPIEKEVQRAGRGKTTPEDCPRNRLFVPEALRSQVTLQCADGGIDRFSKMAHFIPLPKLPSAKETAQVMINHVFRIHGLPTDIVSDRGPQFVSVFWKEFCRLLGATVSLSSGYHPESNGQTERMNQELETCLRCLVAQNQTTWSQHLTWIEYAHNTLPTAATGLSPFHVVHGYQPPVFSACEQEVTVPSAHALVRRSHKIWEAARDMLQKGQARMKAAADRGRRPAPAAYQPGQKVWLSTKDLPLHVHSRKLAPRFVGPFPISKIINPVSVKLQLPRSLRVHPSFHVSKIKPVKESLLVPPTKPPSPPKLIGGGPVYAVKKLLAVRKRGRGHQFLVDWTGYGPEERSWVLASFIVDRTLIDFYQHHPEQPGPSGVGPKGGVYQSLIRLRSSPPPYLQGVEYVLNVTATDDNASGGPQALSSTAQVLVGVDDVNNNKPVFEKCQQYRESTSVLENQPAGTFVLQVHAVDADEGSNGRVTYGFMHKDSTVPAFSIHPDTGVIVTARKFDRERQREYAVTVTATDQAADPLIGICQLNILILDQNDNSPKFENIRYEYFLREDTMIGTSFLRVAAHDDDFGTNAAITYFMSTEQPEYLRVNPLTGWVYVNQPISQRTYITREIVATDGGNRSSSVELTVTITNVKNQPPQWDKDSYSVVIPENTVRDTPIVTIKATSPLGDPRVTYNLEDGMVPETNMPVRFYLTPNREDGSASILVAEPLDYETTRNFILRVRAQNVAAVPLAAFTTVYVNVTDVNDNVPFFTSSIYEASVTEGAESGTLVFQVSANDLDLGLNGKISYSLLEDRSGDHQYFRIDPEVGFIYTQSVFDRETKSSYLLEVQSVDGWESARPGKHGQPNSDTAYVRVFISDVNDNKPAFAQASYEVDVDEDADVGFAILTVSANDGDEGGNAKLRYQITSGNTGGVFDVEPEVGTIFIAQPLDYEQNKRYKLHVLASDGKWEDYTTVTVNVVNKNDEAPVFTVNEYYGSVTEELDGSPVFVLQVTASDPDKDADQEALRYSLHGQGAESEFIIDEVTGKIYAQRTLDREERAVWRFVVLATDEGGEGLTGFTDVIINVWDINDNAPIFTCAPSCHGDVAENSVVGTSVMEMTATDLDDSAVGQNAVLSYRIMGSLDASNIEVGGVPTFSEMFTINPTTGTVTVAMGGLDREQVESYLLVVEARDGGGMTGTGTATIQIKDVNDHAPRFTDHSCLARISENAEPNAEVLDLAAEDRDTGENAQLTFSVVAGDQEQKFYMVSHKQEQHGTLRLKKRLDYERHSEQRFNLTLKVEDLDFSSLLHCVVEVEDYNDHAPVFIPHFLSLAPLPEDISVGTSVARLVASDSDSGQNRDITYSLLKDSDPEGLFTVDQSGVLSVAQPLDRERIPQHHLVVIATDHGVPPLTGSATVQLPLLDVNDNGPEFEAAYSPIVFENVAGPQVVRLNQTSTLLRAVDQDSLENGPPFHFTVPSEYRHSNDFYLQDNLNGTATLTALRTFDRERQKEFLIPIIMSDSGHPAKTVTSTLTVTIGDQNDHAHVAGEKKIFINSHRGRMPTTVLGKVYSPDPDDWDNKTYVFEGHVPSYFILNKRTGFLIIKENAPPGTHQFQVRVSDGVWPDAVSTVTVHVRELRDEAIYNSGSLRLADITAKEFIELRGKQRSRYELLVDFLSEMLSVPPDGVNIFSLMDVKERMLDVRFAVHGGPSFLQPEKMHGYLAAHKQKLQSFLQVSVFQVRVDECPSSECAGAGGCSNVLNVRDTPTVVDCGTMSLVSVTVESTAVCSCPGREQSHQPCTAYPRNPCFNGGVCVDTQHGYRCQCPAQFEGPECQQNKHSFHGNGYAWFPPMMPCFESHVSLEFITDVADGLMLYSGPLAQLQAWDHEDFMAIELIDGTPTLKINHGSGTVVLQLPGNVNVADRRWHRLDVRSNSKISQKECFTGGVVLNLTICADQSIKANYAGNIAGSRRVICTNERNEVRFTLDRCSGAAVMEMEGLGSWLTTEDQSSCEVTGVTPNTDRHLNMSHVLQLGGVNEDIPYIYPQLQHKHFTGCIRNLIVDSKLYDLGSPADSQSSSPGCLTTDSSCVNMGYPSCGHRGRCHGEWGSFSCQCVPGYTGRCHSGALQCQCVPGTQTPGKRLALSKYTLFPKMHEVPEYSFDGHSHVHYQLASPLPARRTWVQVLIRTRKHSSTILHLISKEQSEYLRLEIFQGLLTVFYNLGDGDYNLTLPIYRLDNGEWHEVFLDRHDNEMTLRLDGGGGQREVTGLRGRSREIIIDHTAVMLGNTFPSGINKSFQGQSDLDWLPQSPRTVQGCGLLGLPVLVPSTASRSPTGQHGPIGLGVHHRVRGLPPRQAPETLRPQLRTAASTMEAENMVHSDSMSPASLGICEKLFRKVGVEDLPDRGLGQTFPTDPHNTFGSASKRPIPNPKAQGSDLSRSHGVNSNTWRPAELGSYKQAHTSPPPLTLGNSRVVEGPAPLKELGSRAQAMRGGCMRDIRLNGRYMPLDSQPRDGVSQVSIQGLSLGCSSDSCKKNQCSPPFTCVDLWRVHECRCPPGHMIRVNGTRKSCVYTLCATRPCHRGTCVAQSPSKFTCHCPEGFRGRHCETTLAIYREDVGLSFSSLFAICICFMALLVLLLGIFLYTRWRSYKGLKEGVYHVSAHHDGWEDIRENVLNYDEEGGGEEDQNAYDMAELQKSLQPSPAQSVQYCRSRALHHPPPPHHHHHHHLLHQAPPAPPSTQPLDPLSRTASSTTLPPSAASTSSTTTTTSLRRDVPPTRLPAQGQTRPSQLARRSLSFSSQDLARYLCEIIRDADQHPDTGPFDSLQVFSTEGGGSPAGSLSSFSSAGLEGGSGADGAEEGRREETLGEWGPRFEKLRALYERAEASDL</sequence>
<comment type="caution">
    <text evidence="1">The sequence shown here is derived from an EMBL/GenBank/DDBJ whole genome shotgun (WGS) entry which is preliminary data.</text>
</comment>